<dbReference type="Proteomes" id="UP000326198">
    <property type="component" value="Unassembled WGS sequence"/>
</dbReference>
<dbReference type="OrthoDB" id="2117718at2759"/>
<protein>
    <submittedName>
        <fullName evidence="2">Uncharacterized protein</fullName>
    </submittedName>
</protein>
<evidence type="ECO:0000313" key="3">
    <source>
        <dbReference type="Proteomes" id="UP000326198"/>
    </source>
</evidence>
<sequence length="505" mass="57063">MKSPLPSRLQQIRASRNGDGYEPVASYEPDKTRDVQDWQALQTALLRLCPAKTWYKNSQSTCCPRPVLITQEHQQQLSELHTALVLAITDIVERWWSDSEAKFPERMPLERKEEDLLRWMDGQTPQLLPPYRDCRGSWRPDFLVEEVSLGENLPPAEIFRISEINARFSFNGYMLLAHGQQALQDIGISNTNNGLKGATDPQMILEGLLDLIQPGVPLHLLKGEEAGVDVHMFADWLRRNTGITLRFITPSDLRLFPDPQSKGGYKLCCVVNNDLNSTAPPHPALDNSTEELLEEVYQIGMELHQRELLALQPEMLRQISLRCFNDMRTILLVHDKRMLGIVKQELRSLVEREVLTQAQAHALDLGIADTILPGSLELYQLLERCRSSPDLRTEYLLKPVRSGKGDGIVFGDELSPTEWLSKLELLKCPQLNQGGTTLIVQRKVEPILYDMMLKSPGTMAKLPLIGTYHSVHGQYLGLGVWRSSADRVCAISHGGAWMCSVMDDN</sequence>
<evidence type="ECO:0000256" key="1">
    <source>
        <dbReference type="SAM" id="MobiDB-lite"/>
    </source>
</evidence>
<dbReference type="SUPFAM" id="SSF56059">
    <property type="entry name" value="Glutathione synthetase ATP-binding domain-like"/>
    <property type="match status" value="1"/>
</dbReference>
<keyword evidence="3" id="KW-1185">Reference proteome</keyword>
<name>A0A5N7BF47_9EURO</name>
<feature type="region of interest" description="Disordered" evidence="1">
    <location>
        <begin position="1"/>
        <end position="29"/>
    </location>
</feature>
<reference evidence="2 3" key="1">
    <citation type="submission" date="2019-04" db="EMBL/GenBank/DDBJ databases">
        <title>Friends and foes A comparative genomics studyof 23 Aspergillus species from section Flavi.</title>
        <authorList>
            <consortium name="DOE Joint Genome Institute"/>
            <person name="Kjaerbolling I."/>
            <person name="Vesth T."/>
            <person name="Frisvad J.C."/>
            <person name="Nybo J.L."/>
            <person name="Theobald S."/>
            <person name="Kildgaard S."/>
            <person name="Isbrandt T."/>
            <person name="Kuo A."/>
            <person name="Sato A."/>
            <person name="Lyhne E.K."/>
            <person name="Kogle M.E."/>
            <person name="Wiebenga A."/>
            <person name="Kun R.S."/>
            <person name="Lubbers R.J."/>
            <person name="Makela M.R."/>
            <person name="Barry K."/>
            <person name="Chovatia M."/>
            <person name="Clum A."/>
            <person name="Daum C."/>
            <person name="Haridas S."/>
            <person name="He G."/>
            <person name="LaButti K."/>
            <person name="Lipzen A."/>
            <person name="Mondo S."/>
            <person name="Riley R."/>
            <person name="Salamov A."/>
            <person name="Simmons B.A."/>
            <person name="Magnuson J.K."/>
            <person name="Henrissat B."/>
            <person name="Mortensen U.H."/>
            <person name="Larsen T.O."/>
            <person name="Devries R.P."/>
            <person name="Grigoriev I.V."/>
            <person name="Machida M."/>
            <person name="Baker S.E."/>
            <person name="Andersen M.R."/>
        </authorList>
    </citation>
    <scope>NUCLEOTIDE SEQUENCE [LARGE SCALE GENOMIC DNA]</scope>
    <source>
        <strain evidence="2 3">IBT 29228</strain>
    </source>
</reference>
<dbReference type="EMBL" id="ML736181">
    <property type="protein sequence ID" value="KAE8380411.1"/>
    <property type="molecule type" value="Genomic_DNA"/>
</dbReference>
<gene>
    <name evidence="2" type="ORF">BDV26DRAFT_302844</name>
</gene>
<proteinExistence type="predicted"/>
<evidence type="ECO:0000313" key="2">
    <source>
        <dbReference type="EMBL" id="KAE8380411.1"/>
    </source>
</evidence>
<accession>A0A5N7BF47</accession>
<organism evidence="2 3">
    <name type="scientific">Aspergillus bertholletiae</name>
    <dbReference type="NCBI Taxonomy" id="1226010"/>
    <lineage>
        <taxon>Eukaryota</taxon>
        <taxon>Fungi</taxon>
        <taxon>Dikarya</taxon>
        <taxon>Ascomycota</taxon>
        <taxon>Pezizomycotina</taxon>
        <taxon>Eurotiomycetes</taxon>
        <taxon>Eurotiomycetidae</taxon>
        <taxon>Eurotiales</taxon>
        <taxon>Aspergillaceae</taxon>
        <taxon>Aspergillus</taxon>
        <taxon>Aspergillus subgen. Circumdati</taxon>
    </lineage>
</organism>
<dbReference type="AlphaFoldDB" id="A0A5N7BF47"/>